<dbReference type="Proteomes" id="UP000194204">
    <property type="component" value="Unassembled WGS sequence"/>
</dbReference>
<protein>
    <submittedName>
        <fullName evidence="2">DNA recombination protein RecF</fullName>
    </submittedName>
</protein>
<dbReference type="Gene3D" id="3.40.50.300">
    <property type="entry name" value="P-loop containing nucleotide triphosphate hydrolases"/>
    <property type="match status" value="1"/>
</dbReference>
<dbReference type="InterPro" id="IPR003959">
    <property type="entry name" value="ATPase_AAA_core"/>
</dbReference>
<dbReference type="RefSeq" id="WP_086113104.1">
    <property type="nucleotide sequence ID" value="NZ_CAWNHF010000090.1"/>
</dbReference>
<feature type="domain" description="ATPase AAA-type core" evidence="1">
    <location>
        <begin position="24"/>
        <end position="276"/>
    </location>
</feature>
<reference evidence="2 3" key="1">
    <citation type="submission" date="2017-01" db="EMBL/GenBank/DDBJ databases">
        <title>Deconstructing symbiosis and pathogenesis requirements using a combined genomic-metabolomic approach.</title>
        <authorList>
            <person name="Tobias N.J."/>
            <person name="Wolff H."/>
            <person name="Djahanschiri B."/>
            <person name="Ebersberger I."/>
            <person name="Bode H.B."/>
        </authorList>
    </citation>
    <scope>NUCLEOTIDE SEQUENCE [LARGE SCALE GENOMIC DNA]</scope>
    <source>
        <strain evidence="2 3">DSM 4764</strain>
    </source>
</reference>
<dbReference type="STRING" id="40578.Xbed_02362"/>
<evidence type="ECO:0000313" key="3">
    <source>
        <dbReference type="Proteomes" id="UP000194204"/>
    </source>
</evidence>
<evidence type="ECO:0000313" key="2">
    <source>
        <dbReference type="EMBL" id="OTA19506.1"/>
    </source>
</evidence>
<dbReference type="AlphaFoldDB" id="A0A1Y2SKW7"/>
<dbReference type="SUPFAM" id="SSF52540">
    <property type="entry name" value="P-loop containing nucleoside triphosphate hydrolases"/>
    <property type="match status" value="1"/>
</dbReference>
<evidence type="ECO:0000259" key="1">
    <source>
        <dbReference type="Pfam" id="PF13304"/>
    </source>
</evidence>
<gene>
    <name evidence="2" type="ORF">Xbed_02362</name>
</gene>
<comment type="caution">
    <text evidence="2">The sequence shown here is derived from an EMBL/GenBank/DDBJ whole genome shotgun (WGS) entry which is preliminary data.</text>
</comment>
<accession>A0A1Y2SKW7</accession>
<dbReference type="GO" id="GO:0005524">
    <property type="term" value="F:ATP binding"/>
    <property type="evidence" value="ECO:0007669"/>
    <property type="project" value="InterPro"/>
</dbReference>
<dbReference type="PANTHER" id="PTHR43581">
    <property type="entry name" value="ATP/GTP PHOSPHATASE"/>
    <property type="match status" value="1"/>
</dbReference>
<proteinExistence type="predicted"/>
<organism evidence="2 3">
    <name type="scientific">Xenorhabdus beddingii</name>
    <dbReference type="NCBI Taxonomy" id="40578"/>
    <lineage>
        <taxon>Bacteria</taxon>
        <taxon>Pseudomonadati</taxon>
        <taxon>Pseudomonadota</taxon>
        <taxon>Gammaproteobacteria</taxon>
        <taxon>Enterobacterales</taxon>
        <taxon>Morganellaceae</taxon>
        <taxon>Xenorhabdus</taxon>
    </lineage>
</organism>
<dbReference type="Pfam" id="PF13304">
    <property type="entry name" value="AAA_21"/>
    <property type="match status" value="1"/>
</dbReference>
<dbReference type="EMBL" id="MUBK01000018">
    <property type="protein sequence ID" value="OTA19506.1"/>
    <property type="molecule type" value="Genomic_DNA"/>
</dbReference>
<keyword evidence="3" id="KW-1185">Reference proteome</keyword>
<dbReference type="CDD" id="cd00267">
    <property type="entry name" value="ABC_ATPase"/>
    <property type="match status" value="1"/>
</dbReference>
<dbReference type="GO" id="GO:0016887">
    <property type="term" value="F:ATP hydrolysis activity"/>
    <property type="evidence" value="ECO:0007669"/>
    <property type="project" value="InterPro"/>
</dbReference>
<dbReference type="InterPro" id="IPR027417">
    <property type="entry name" value="P-loop_NTPase"/>
</dbReference>
<dbReference type="PANTHER" id="PTHR43581:SF2">
    <property type="entry name" value="EXCINUCLEASE ATPASE SUBUNIT"/>
    <property type="match status" value="1"/>
</dbReference>
<name>A0A1Y2SKW7_9GAMM</name>
<sequence>MFTALYLENFGAFKQAEFKFTSGINVFIGENGTGKTHLMKLLYCVQQQGHSSDALKKKLANVFRPSGGNVSRLVTRKKGSTSASVTIDSSYDGMSIKTLNFKFDNTRHNLFEIIKGELDLSNAPVFIPVKEVLSFAPGFISLYDKYELAFEEIYYDIVKQAYLPARKGMPLKDEQPLLELIRKTVGGRVSLNGEEFQLTSGNSKLEISLVAEGHRKLALIWQLIHNGSLFSNNTLFWDEPEANLNPSLMQNVAKILVMLAERGVQIFIATHNYAFLKELEFAKQQNESIRYFALEKTKHDGVVGHMFKHYKDVTPNKIADEYLRLYDLEIQHSLGGAK</sequence>
<dbReference type="OrthoDB" id="9815944at2"/>
<dbReference type="InterPro" id="IPR051396">
    <property type="entry name" value="Bact_Antivir_Def_Nuclease"/>
</dbReference>